<name>A0A2L2XX33_PARTP</name>
<dbReference type="PANTHER" id="PTHR43963">
    <property type="entry name" value="CARBONYL REDUCTASE 1-RELATED"/>
    <property type="match status" value="1"/>
</dbReference>
<comment type="similarity">
    <text evidence="1 5">Belongs to the short-chain dehydrogenases/reductases (SDR) family.</text>
</comment>
<dbReference type="InterPro" id="IPR036291">
    <property type="entry name" value="NAD(P)-bd_dom_sf"/>
</dbReference>
<dbReference type="Gene3D" id="3.40.50.720">
    <property type="entry name" value="NAD(P)-binding Rossmann-like Domain"/>
    <property type="match status" value="1"/>
</dbReference>
<dbReference type="OrthoDB" id="6410495at2759"/>
<proteinExistence type="evidence at transcript level"/>
<dbReference type="AlphaFoldDB" id="A0A2L2XX33"/>
<reference evidence="6" key="1">
    <citation type="journal article" date="2016" name="Mol. Ecol. Resour.">
        <title>Evaluation of the impact of RNA preservation methods of spiders for de novo transcriptome assembly.</title>
        <authorList>
            <person name="Kono N."/>
            <person name="Nakamura H."/>
            <person name="Ito Y."/>
            <person name="Tomita M."/>
            <person name="Arakawa K."/>
        </authorList>
    </citation>
    <scope>NUCLEOTIDE SEQUENCE</scope>
    <source>
        <tissue evidence="6">Whole body</tissue>
    </source>
</reference>
<dbReference type="GO" id="GO:0004090">
    <property type="term" value="F:carbonyl reductase (NADPH) activity"/>
    <property type="evidence" value="ECO:0007669"/>
    <property type="project" value="UniProtKB-EC"/>
</dbReference>
<evidence type="ECO:0000256" key="3">
    <source>
        <dbReference type="ARBA" id="ARBA00023002"/>
    </source>
</evidence>
<keyword evidence="3" id="KW-0560">Oxidoreductase</keyword>
<protein>
    <recommendedName>
        <fullName evidence="4">carbonyl reductase (NADPH)</fullName>
        <ecNumber evidence="4">1.1.1.184</ecNumber>
    </recommendedName>
</protein>
<evidence type="ECO:0000256" key="5">
    <source>
        <dbReference type="RuleBase" id="RU000363"/>
    </source>
</evidence>
<dbReference type="InterPro" id="IPR045313">
    <property type="entry name" value="CBR1-like"/>
</dbReference>
<evidence type="ECO:0000256" key="2">
    <source>
        <dbReference type="ARBA" id="ARBA00022857"/>
    </source>
</evidence>
<evidence type="ECO:0000256" key="1">
    <source>
        <dbReference type="ARBA" id="ARBA00006484"/>
    </source>
</evidence>
<dbReference type="Pfam" id="PF00106">
    <property type="entry name" value="adh_short"/>
    <property type="match status" value="1"/>
</dbReference>
<dbReference type="PANTHER" id="PTHR43963:SF4">
    <property type="entry name" value="CARBONYL REDUCTASE (NADPH)"/>
    <property type="match status" value="1"/>
</dbReference>
<dbReference type="PRINTS" id="PR00080">
    <property type="entry name" value="SDRFAMILY"/>
</dbReference>
<dbReference type="PROSITE" id="PS00061">
    <property type="entry name" value="ADH_SHORT"/>
    <property type="match status" value="1"/>
</dbReference>
<evidence type="ECO:0000256" key="4">
    <source>
        <dbReference type="ARBA" id="ARBA00026118"/>
    </source>
</evidence>
<organism evidence="6">
    <name type="scientific">Parasteatoda tepidariorum</name>
    <name type="common">Common house spider</name>
    <name type="synonym">Achaearanea tepidariorum</name>
    <dbReference type="NCBI Taxonomy" id="114398"/>
    <lineage>
        <taxon>Eukaryota</taxon>
        <taxon>Metazoa</taxon>
        <taxon>Ecdysozoa</taxon>
        <taxon>Arthropoda</taxon>
        <taxon>Chelicerata</taxon>
        <taxon>Arachnida</taxon>
        <taxon>Araneae</taxon>
        <taxon>Araneomorphae</taxon>
        <taxon>Entelegynae</taxon>
        <taxon>Araneoidea</taxon>
        <taxon>Theridiidae</taxon>
        <taxon>Parasteatoda</taxon>
    </lineage>
</organism>
<dbReference type="InterPro" id="IPR020904">
    <property type="entry name" value="Sc_DH/Rdtase_CS"/>
</dbReference>
<dbReference type="SUPFAM" id="SSF51735">
    <property type="entry name" value="NAD(P)-binding Rossmann-fold domains"/>
    <property type="match status" value="1"/>
</dbReference>
<dbReference type="PRINTS" id="PR00081">
    <property type="entry name" value="GDHRDH"/>
</dbReference>
<evidence type="ECO:0000313" key="6">
    <source>
        <dbReference type="EMBL" id="LAA00586.1"/>
    </source>
</evidence>
<dbReference type="EMBL" id="IAAA01002234">
    <property type="protein sequence ID" value="LAA00586.1"/>
    <property type="molecule type" value="mRNA"/>
</dbReference>
<sequence length="276" mass="30360">MARRVAVVTGGNKGIGKAIVRALCSKFDGDVILTARDESRGLAAVKDLEKEGLHPKFHILDITKKETIKTLASYLKDHYGGLDVLVNNAAIAYKRVDTAPFSEQAINTIGINYFATLDVCHELFPLLRKHARVVNVSSSAGQLHRIPGKDLQQRFLSALTEEELSKLMNEFVEAAKAGKSVQKGWGESAYAVSKNGVTAVTFIQHHKFSQDPDMDIVINAVHPGYVDTDMTYHKGDLTPDQGAESSVYCALLPPGVESPRGEFIFEDKKIHPWFPN</sequence>
<dbReference type="EC" id="1.1.1.184" evidence="4"/>
<keyword evidence="2" id="KW-0521">NADP</keyword>
<accession>A0A2L2XX33</accession>
<dbReference type="CDD" id="cd05324">
    <property type="entry name" value="carb_red_PTCR-like_SDR_c"/>
    <property type="match status" value="1"/>
</dbReference>
<dbReference type="InterPro" id="IPR002347">
    <property type="entry name" value="SDR_fam"/>
</dbReference>